<feature type="region of interest" description="Disordered" evidence="1">
    <location>
        <begin position="36"/>
        <end position="70"/>
    </location>
</feature>
<dbReference type="AlphaFoldDB" id="A0A3N0V7L6"/>
<dbReference type="EMBL" id="RJVO01000006">
    <property type="protein sequence ID" value="ROH88797.1"/>
    <property type="molecule type" value="Genomic_DNA"/>
</dbReference>
<feature type="compositionally biased region" description="Gly residues" evidence="1">
    <location>
        <begin position="38"/>
        <end position="57"/>
    </location>
</feature>
<dbReference type="RefSeq" id="WP_123212419.1">
    <property type="nucleotide sequence ID" value="NZ_RJVO01000006.1"/>
</dbReference>
<evidence type="ECO:0000313" key="4">
    <source>
        <dbReference type="Proteomes" id="UP000282106"/>
    </source>
</evidence>
<protein>
    <recommendedName>
        <fullName evidence="5">DUF4382 domain-containing protein</fullName>
    </recommendedName>
</protein>
<feature type="signal peptide" evidence="2">
    <location>
        <begin position="1"/>
        <end position="25"/>
    </location>
</feature>
<reference evidence="3 4" key="1">
    <citation type="submission" date="2018-10" db="EMBL/GenBank/DDBJ databases">
        <authorList>
            <person name="Chen W.-M."/>
        </authorList>
    </citation>
    <scope>NUCLEOTIDE SEQUENCE [LARGE SCALE GENOMIC DNA]</scope>
    <source>
        <strain evidence="3 4">THS-13</strain>
    </source>
</reference>
<dbReference type="InParanoid" id="A0A3N0V7L6"/>
<proteinExistence type="predicted"/>
<keyword evidence="2" id="KW-0732">Signal</keyword>
<feature type="chain" id="PRO_5018183203" description="DUF4382 domain-containing protein" evidence="2">
    <location>
        <begin position="26"/>
        <end position="271"/>
    </location>
</feature>
<evidence type="ECO:0008006" key="5">
    <source>
        <dbReference type="Google" id="ProtNLM"/>
    </source>
</evidence>
<dbReference type="Proteomes" id="UP000282106">
    <property type="component" value="Unassembled WGS sequence"/>
</dbReference>
<name>A0A3N0V7L6_9GAMM</name>
<gene>
    <name evidence="3" type="ORF">ED208_13370</name>
</gene>
<accession>A0A3N0V7L6</accession>
<evidence type="ECO:0000256" key="2">
    <source>
        <dbReference type="SAM" id="SignalP"/>
    </source>
</evidence>
<evidence type="ECO:0000313" key="3">
    <source>
        <dbReference type="EMBL" id="ROH88797.1"/>
    </source>
</evidence>
<comment type="caution">
    <text evidence="3">The sequence shown here is derived from an EMBL/GenBank/DDBJ whole genome shotgun (WGS) entry which is preliminary data.</text>
</comment>
<organism evidence="3 4">
    <name type="scientific">Stagnimonas aquatica</name>
    <dbReference type="NCBI Taxonomy" id="2689987"/>
    <lineage>
        <taxon>Bacteria</taxon>
        <taxon>Pseudomonadati</taxon>
        <taxon>Pseudomonadota</taxon>
        <taxon>Gammaproteobacteria</taxon>
        <taxon>Nevskiales</taxon>
        <taxon>Nevskiaceae</taxon>
        <taxon>Stagnimonas</taxon>
    </lineage>
</organism>
<evidence type="ECO:0000256" key="1">
    <source>
        <dbReference type="SAM" id="MobiDB-lite"/>
    </source>
</evidence>
<keyword evidence="4" id="KW-1185">Reference proteome</keyword>
<sequence>MKNHNLIFKRTLLAALVAVGSVQLAACEAEGDPAEAGGISGGGTSSGGASSSGGSSGGVPNDGSTPTTVTEGGTAINGNFICTASAKAYGPSPVTSVSANGLVGAAVTPLLALLGGNTLTQLLNSVKDQSLAVDGNLDTAATYSLTLGLLGGLISSVDFAIQPNSSVPAGKYAVFALSFPTATLELSLLQNIEINTFLNDTEQESASTDASTLDLLGQVSLTDPYRFVGMKVTKPYNKVTVTLNPQLLSVNVGDAMRVHELCTDGKFVAAP</sequence>